<feature type="region of interest" description="Disordered" evidence="1">
    <location>
        <begin position="1"/>
        <end position="24"/>
    </location>
</feature>
<dbReference type="AlphaFoldDB" id="A0A9W7F384"/>
<comment type="caution">
    <text evidence="3">The sequence shown here is derived from an EMBL/GenBank/DDBJ whole genome shotgun (WGS) entry which is preliminary data.</text>
</comment>
<evidence type="ECO:0000259" key="2">
    <source>
        <dbReference type="Pfam" id="PF00266"/>
    </source>
</evidence>
<dbReference type="PROSITE" id="PS51221">
    <property type="entry name" value="TTL"/>
    <property type="match status" value="1"/>
</dbReference>
<proteinExistence type="predicted"/>
<protein>
    <recommendedName>
        <fullName evidence="2">Aminotransferase class V domain-containing protein</fullName>
    </recommendedName>
</protein>
<dbReference type="Pfam" id="PF00266">
    <property type="entry name" value="Aminotran_5"/>
    <property type="match status" value="1"/>
</dbReference>
<feature type="compositionally biased region" description="Polar residues" evidence="1">
    <location>
        <begin position="14"/>
        <end position="24"/>
    </location>
</feature>
<dbReference type="PANTHER" id="PTHR43586">
    <property type="entry name" value="CYSTEINE DESULFURASE"/>
    <property type="match status" value="1"/>
</dbReference>
<dbReference type="InterPro" id="IPR015421">
    <property type="entry name" value="PyrdxlP-dep_Trfase_major"/>
</dbReference>
<keyword evidence="4" id="KW-1185">Reference proteome</keyword>
<accession>A0A9W7F384</accession>
<evidence type="ECO:0000313" key="4">
    <source>
        <dbReference type="Proteomes" id="UP001165160"/>
    </source>
</evidence>
<dbReference type="Gene3D" id="3.30.470.20">
    <property type="entry name" value="ATP-grasp fold, B domain"/>
    <property type="match status" value="1"/>
</dbReference>
<organism evidence="3 4">
    <name type="scientific">Triparma verrucosa</name>
    <dbReference type="NCBI Taxonomy" id="1606542"/>
    <lineage>
        <taxon>Eukaryota</taxon>
        <taxon>Sar</taxon>
        <taxon>Stramenopiles</taxon>
        <taxon>Ochrophyta</taxon>
        <taxon>Bolidophyceae</taxon>
        <taxon>Parmales</taxon>
        <taxon>Triparmaceae</taxon>
        <taxon>Triparma</taxon>
    </lineage>
</organism>
<dbReference type="SUPFAM" id="SSF53383">
    <property type="entry name" value="PLP-dependent transferases"/>
    <property type="match status" value="1"/>
</dbReference>
<dbReference type="Gene3D" id="3.90.1150.10">
    <property type="entry name" value="Aspartate Aminotransferase, domain 1"/>
    <property type="match status" value="1"/>
</dbReference>
<dbReference type="InterPro" id="IPR004344">
    <property type="entry name" value="TTL/TTLL_fam"/>
</dbReference>
<evidence type="ECO:0000313" key="3">
    <source>
        <dbReference type="EMBL" id="GMI01945.1"/>
    </source>
</evidence>
<evidence type="ECO:0000256" key="1">
    <source>
        <dbReference type="SAM" id="MobiDB-lite"/>
    </source>
</evidence>
<dbReference type="InterPro" id="IPR015424">
    <property type="entry name" value="PyrdxlP-dep_Trfase"/>
</dbReference>
<gene>
    <name evidence="3" type="ORF">TrVE_jg4660</name>
</gene>
<dbReference type="Pfam" id="PF03133">
    <property type="entry name" value="TTL"/>
    <property type="match status" value="1"/>
</dbReference>
<dbReference type="Gene3D" id="3.40.640.10">
    <property type="entry name" value="Type I PLP-dependent aspartate aminotransferase-like (Major domain)"/>
    <property type="match status" value="1"/>
</dbReference>
<name>A0A9W7F384_9STRA</name>
<dbReference type="PANTHER" id="PTHR43586:SF21">
    <property type="entry name" value="PYRIDOXAL PHOSPHATE (PLP)-DEPENDENT ASPARTATE AMINOTRANSFERASE SUPERFAMILY"/>
    <property type="match status" value="1"/>
</dbReference>
<feature type="domain" description="Aminotransferase class V" evidence="2">
    <location>
        <begin position="472"/>
        <end position="620"/>
    </location>
</feature>
<sequence>MSQIDQSDYESDYQPDNPNRGKQNVTKMIWSNSRRKDATNHLPNSAILDSKWTLALLQTETLLLGGQTVETEMFSSRSSFESYLRANKLTGLHVLKDAASNGAGGIWILSPSTSQKFLSPSTPLTNVTTTTPKYVLQKYSLPPMLVNSRKAHVRLYALLSIKNSRVIPYISKTAFLHLSNKEWTAGEEEDDEVHISNCCANSGNGERFAGEICVDLEERSNDPNDYNFYQTYGLIRQTIRTTLLPFTTYTSPSSPPPSPQFSYLGIDVIISRTPSLTKIDVLEINAPPSLDTATGLKDAEMTHEKNVKGIVEEIVLGRRKTEEERVWHNLVPIPPEVTVEKENAPTTNTTSQRSESIMRMKYALLERRFAKTKTPPTPSLVQNWCRSQFQYYTSSTSPPSFFENAGGAQVPSPVTSSMLSSLSNRWRSNHGALQKSQAVTALQHLLGFSPSEFDIDLNVNSTMIFKDLARICVQELVEGDEIVVSTSNHCANYDCWIEEAEKKNIKVVKWDVLKNMPHHPHGWFPTNPPTPPTSTLLPPITPRTKILVIPHSSNVLGVLAPLPDILPPLLSISPKLRIITDGVAAAPHRYVGPLSSSTTHYVVSLHKLFGPHLGVCFTRKSHPRPTTSGTPNFEACSGCLGLLSYFLSLSSLTSSLDPSQTYSSILSRSLTVPQSRPLIQNAFHLIELSESLPSSLLLDKIRFKWPNVNLISHFDDDISFSQRLRLPLITFYHTSLPSSLVSEMLKSENIVVRNGTFLSDEPLKCWCDNRRLGFEEFKRRGGAVRVSIAHYNTREEVERMCEVLEGIEGW</sequence>
<dbReference type="EMBL" id="BRXX01000272">
    <property type="protein sequence ID" value="GMI01945.1"/>
    <property type="molecule type" value="Genomic_DNA"/>
</dbReference>
<reference evidence="4" key="1">
    <citation type="journal article" date="2023" name="Commun. Biol.">
        <title>Genome analysis of Parmales, the sister group of diatoms, reveals the evolutionary specialization of diatoms from phago-mixotrophs to photoautotrophs.</title>
        <authorList>
            <person name="Ban H."/>
            <person name="Sato S."/>
            <person name="Yoshikawa S."/>
            <person name="Yamada K."/>
            <person name="Nakamura Y."/>
            <person name="Ichinomiya M."/>
            <person name="Sato N."/>
            <person name="Blanc-Mathieu R."/>
            <person name="Endo H."/>
            <person name="Kuwata A."/>
            <person name="Ogata H."/>
        </authorList>
    </citation>
    <scope>NUCLEOTIDE SEQUENCE [LARGE SCALE GENOMIC DNA]</scope>
    <source>
        <strain evidence="4">NIES 3699</strain>
    </source>
</reference>
<dbReference type="InterPro" id="IPR015422">
    <property type="entry name" value="PyrdxlP-dep_Trfase_small"/>
</dbReference>
<dbReference type="Proteomes" id="UP001165160">
    <property type="component" value="Unassembled WGS sequence"/>
</dbReference>
<dbReference type="InterPro" id="IPR000192">
    <property type="entry name" value="Aminotrans_V_dom"/>
</dbReference>